<dbReference type="PANTHER" id="PTHR46957">
    <property type="entry name" value="CYTOKINE RECEPTOR"/>
    <property type="match status" value="1"/>
</dbReference>
<keyword evidence="11" id="KW-1015">Disulfide bond</keyword>
<feature type="domain" description="Fibronectin type-III" evidence="22">
    <location>
        <begin position="622"/>
        <end position="718"/>
    </location>
</feature>
<keyword evidence="10 17" id="KW-0472">Membrane</keyword>
<feature type="domain" description="Fibronectin type-III" evidence="22">
    <location>
        <begin position="428"/>
        <end position="522"/>
    </location>
</feature>
<dbReference type="InterPro" id="IPR007110">
    <property type="entry name" value="Ig-like_dom"/>
</dbReference>
<evidence type="ECO:0000259" key="20">
    <source>
        <dbReference type="PROSITE" id="PS50056"/>
    </source>
</evidence>
<dbReference type="InterPro" id="IPR013098">
    <property type="entry name" value="Ig_I-set"/>
</dbReference>
<dbReference type="InterPro" id="IPR003599">
    <property type="entry name" value="Ig_sub"/>
</dbReference>
<evidence type="ECO:0000256" key="9">
    <source>
        <dbReference type="ARBA" id="ARBA00022989"/>
    </source>
</evidence>
<feature type="domain" description="Fibronectin type-III" evidence="22">
    <location>
        <begin position="722"/>
        <end position="822"/>
    </location>
</feature>
<sequence>MNSRPKRAVSNQMAVQTTVQMVAQLLSPLLLLAFMSATDVLADDPPRIITAPKDQLVVSGRVATFVCAAIGTPRPQIEWRKNGKRLVTQRYTVLEIPNGSVLRIEPVRAMRDNASYECLAENGVGEPVRAQALLNVFSDEEIPKGFPRFTLQPHMQGVERGRNALIPCKAEGDPDPHITWFKDMIPIDMSNTRYSYYSGASLQIVGAEEADQGQYECIAENRIGTAYSDLATLYVRTRVVPPYFSIPPEKQYEVMPGSALNLTCVAVGSPMPYVSWKRGPTDLNTADNMPIGKNVLKLEDIRESANYTCIAHSKLGNIEALTQVLVQSLPRPPTNVRISDVTPTSVRLSWSYDIGAENIVYFVIQYKPKNANQELSEISGITTFFYIVGSLTPYTEYEFYVVAVNAIGRGQASNPAIVTTGETMISSNPRNLNARPLSSSTIVVQWDQPEEPHGQVTGYKVYYTAQPSLPTTAWSTQIVDSNQLTTISDLQPHMIYTIRVQAFTSRGAGPLSVPVQVKTQQGVPSQPSNLKATATSSTTVQLNWQKPTHVGEAIIGYEVYWNDTFTNREEKRAIPDVETFTLGDLNPDTLYYVWVAAKSRRGEGAATPPIPVKTEQFVPGAPPQQVHGIAIDSKSVRIEWKPPPLPKQHGTITYYKIIYIEDTINLSKKFETNVTASESSVVLKHLNKWTNYRIQVIAGTVLGDGPPSQPILIRTDEDVPGEPRDVKGSALNSTAVLVEWLAPIHKEQNGLIRGYQIHVQEINTNGDLINDPIRYDVADGMAQDYNITGLQPDTEYAIQVAAVTRKGDGTRSRSTNVRTLGGVPSRPDILIRLLQDEPQMSVEVQWSRPNHTYGQLMKYKLKYGRIDGTNREEMEIEPQEQHRIIRDLDRGARYEFRIAGSNVIGWGQESVAYVETPEGIPRAPPQNLTHRLQSPTTVVVNWDPPLPQYRNGKISGYGIHFSKLSDQSPNEYNTSQTRMVFSSLDENTEYSFRVRAHTSRGTGPWSNRIQLQTPGDVPPAPTNVQSLSTSETSVEVWWDEMPFFSDIIGYHVLYSQTPVEDLDLWYRKEVALTWSAAVTGLEPKTMYAIRVAAYTNQGLGRLSELITVRTDPTDVPLNLQALDVTTHTMTLTWKAPKKLEPIKYRIRYGAHKEFYDSQGVLQKLPIGPESIYVSSDVTEYKVNSLMPFTTYQVNVTAVPSDESFRPSAKITVTTAMAAPKPMVKPDTIESQNKQQITVILPQASEEYGPISHYYLVVVPHEYVNKEPDKYSIEELSATQSDRVGPYIAAKWMRRAIPNTYSLGDGQKYNGFVNRRLMKGVIYHIFIRAVVDTPIKSLFTSSPFSDALSLEAITAEGHGTRNVNVPQEEPQATDRPGDRIPVTRAGDKSGAILILSIVLAILLVVMSVGFCIIKRRRQLIKSPAADTTMKLLLSSAEPRDLTTHPSDPVELRRLNYQTPAMMSHPPIPVTELSNHIERLKASENLKFSQEYESIEPGQQFTWDNSNIEFNKPKNRYANVIAYDHSRVVLQPLDSTPGSDYINANYCDGYRHGNAYIATQGPLPETFGDFWRMVWEQRSAAVVMMTKLEERTRIKCDQYWPSRGTESYGVMHVTLTNYEELASYCIRTFSLQRTGYGDTREVRQFQFTAWPDHGVPDHPTPFLMFLRRVKTMNPPEAGPLIIHCSAGVGRTGCYVVIDSMLERLKYENTIDIYGHVTCLRAQRNYTVQTEDQYIFIHDAVLEAVIAGNTEVSARSLYNHIQLLMQVVPGENITGMELEFKKIASMKTVVNKFISANLPVNKFKNRLMNILPYESTRVFLQPLRGVEGSDYINASFIDGYKYRSAYIATQGPLPETTEDFWRMLWEHNSNIVVILTKLKEMGREKCHQYWPLERSQRYLYFVVDPITEYNMPQYILREFKITDARDGQSKVIRQFHFVEWPEQGVPKSGDGFIEFITQVHKTKEQFGHDGPIAVHCSAGVGRTGVFITLSIVLERLQNEGVADLFQTVRTLRTQRPGMVQTEDQYQFCYRAALEYISSFDNYPN</sequence>
<feature type="domain" description="Tyrosine-protein phosphatase" evidence="19">
    <location>
        <begin position="1773"/>
        <end position="2032"/>
    </location>
</feature>
<evidence type="ECO:0000256" key="15">
    <source>
        <dbReference type="ARBA" id="ARBA00051722"/>
    </source>
</evidence>
<dbReference type="PROSITE" id="PS50835">
    <property type="entry name" value="IG_LIKE"/>
    <property type="match status" value="3"/>
</dbReference>
<dbReference type="CDD" id="cd14553">
    <property type="entry name" value="R-PTPc-LAR-1"/>
    <property type="match status" value="1"/>
</dbReference>
<dbReference type="FunFam" id="2.60.40.10:FF:000023">
    <property type="entry name" value="receptor-type tyrosine-protein phosphatase delta isoform X2"/>
    <property type="match status" value="1"/>
</dbReference>
<dbReference type="PROSITE" id="PS00383">
    <property type="entry name" value="TYR_PHOSPHATASE_1"/>
    <property type="match status" value="2"/>
</dbReference>
<keyword evidence="14" id="KW-0393">Immunoglobulin domain</keyword>
<keyword evidence="12" id="KW-0675">Receptor</keyword>
<dbReference type="OrthoDB" id="10253954at2759"/>
<keyword evidence="9 17" id="KW-1133">Transmembrane helix</keyword>
<feature type="domain" description="Fibronectin type-III" evidence="22">
    <location>
        <begin position="332"/>
        <end position="423"/>
    </location>
</feature>
<keyword evidence="24" id="KW-1185">Reference proteome</keyword>
<dbReference type="SMART" id="SM00060">
    <property type="entry name" value="FN3"/>
    <property type="match status" value="9"/>
</dbReference>
<dbReference type="InterPro" id="IPR000387">
    <property type="entry name" value="Tyr_Pase_dom"/>
</dbReference>
<keyword evidence="7" id="KW-0378">Hydrolase</keyword>
<dbReference type="InterPro" id="IPR003961">
    <property type="entry name" value="FN3_dom"/>
</dbReference>
<dbReference type="InterPro" id="IPR050713">
    <property type="entry name" value="RTP_Phos/Ushers"/>
</dbReference>
<dbReference type="PRINTS" id="PR00700">
    <property type="entry name" value="PRTYPHPHTASE"/>
</dbReference>
<dbReference type="PRINTS" id="PR00014">
    <property type="entry name" value="FNTYPEIII"/>
</dbReference>
<dbReference type="InterPro" id="IPR003595">
    <property type="entry name" value="Tyr_Pase_cat"/>
</dbReference>
<dbReference type="SUPFAM" id="SSF48726">
    <property type="entry name" value="Immunoglobulin"/>
    <property type="match status" value="3"/>
</dbReference>
<dbReference type="GO" id="GO:0048666">
    <property type="term" value="P:neuron development"/>
    <property type="evidence" value="ECO:0007669"/>
    <property type="project" value="UniProtKB-ARBA"/>
</dbReference>
<dbReference type="FunFam" id="3.90.190.10:FF:000001">
    <property type="entry name" value="Receptor-type tyrosine-protein phosphatase F isoform A"/>
    <property type="match status" value="1"/>
</dbReference>
<dbReference type="GO" id="GO:0004725">
    <property type="term" value="F:protein tyrosine phosphatase activity"/>
    <property type="evidence" value="ECO:0007669"/>
    <property type="project" value="UniProtKB-EC"/>
</dbReference>
<keyword evidence="6" id="KW-0677">Repeat</keyword>
<comment type="subcellular location">
    <subcellularLocation>
        <location evidence="1">Membrane</location>
        <topology evidence="1">Single-pass type I membrane protein</topology>
    </subcellularLocation>
</comment>
<name>A0A7R9PUD2_9ACAR</name>
<dbReference type="Pfam" id="PF00041">
    <property type="entry name" value="fn3"/>
    <property type="match status" value="9"/>
</dbReference>
<feature type="signal peptide" evidence="18">
    <location>
        <begin position="1"/>
        <end position="42"/>
    </location>
</feature>
<feature type="domain" description="Ig-like" evidence="21">
    <location>
        <begin position="242"/>
        <end position="327"/>
    </location>
</feature>
<evidence type="ECO:0000256" key="18">
    <source>
        <dbReference type="SAM" id="SignalP"/>
    </source>
</evidence>
<dbReference type="EC" id="3.1.3.48" evidence="3"/>
<evidence type="ECO:0000256" key="13">
    <source>
        <dbReference type="ARBA" id="ARBA00023180"/>
    </source>
</evidence>
<feature type="domain" description="Ig-like" evidence="21">
    <location>
        <begin position="147"/>
        <end position="234"/>
    </location>
</feature>
<comment type="similarity">
    <text evidence="2">Belongs to the protein-tyrosine phosphatase family. Receptor class 2A subfamily.</text>
</comment>
<evidence type="ECO:0000256" key="16">
    <source>
        <dbReference type="SAM" id="MobiDB-lite"/>
    </source>
</evidence>
<dbReference type="InterPro" id="IPR003598">
    <property type="entry name" value="Ig_sub2"/>
</dbReference>
<feature type="domain" description="Tyrosine specific protein phosphatases" evidence="20">
    <location>
        <begin position="1947"/>
        <end position="2023"/>
    </location>
</feature>
<dbReference type="SMART" id="SM00409">
    <property type="entry name" value="IG"/>
    <property type="match status" value="3"/>
</dbReference>
<feature type="chain" id="PRO_5035680448" description="protein-tyrosine-phosphatase" evidence="18">
    <location>
        <begin position="43"/>
        <end position="2041"/>
    </location>
</feature>
<dbReference type="PROSITE" id="PS50853">
    <property type="entry name" value="FN3"/>
    <property type="match status" value="9"/>
</dbReference>
<dbReference type="Pfam" id="PF13927">
    <property type="entry name" value="Ig_3"/>
    <property type="match status" value="1"/>
</dbReference>
<organism evidence="23">
    <name type="scientific">Medioppia subpectinata</name>
    <dbReference type="NCBI Taxonomy" id="1979941"/>
    <lineage>
        <taxon>Eukaryota</taxon>
        <taxon>Metazoa</taxon>
        <taxon>Ecdysozoa</taxon>
        <taxon>Arthropoda</taxon>
        <taxon>Chelicerata</taxon>
        <taxon>Arachnida</taxon>
        <taxon>Acari</taxon>
        <taxon>Acariformes</taxon>
        <taxon>Sarcoptiformes</taxon>
        <taxon>Oribatida</taxon>
        <taxon>Brachypylina</taxon>
        <taxon>Oppioidea</taxon>
        <taxon>Oppiidae</taxon>
        <taxon>Medioppia</taxon>
    </lineage>
</organism>
<gene>
    <name evidence="23" type="ORF">OSB1V03_LOCUS726</name>
</gene>
<proteinExistence type="inferred from homology"/>
<dbReference type="FunFam" id="2.60.40.10:FF:000036">
    <property type="entry name" value="receptor-type tyrosine-protein phosphatase delta isoform X1"/>
    <property type="match status" value="1"/>
</dbReference>
<evidence type="ECO:0000256" key="11">
    <source>
        <dbReference type="ARBA" id="ARBA00023157"/>
    </source>
</evidence>
<evidence type="ECO:0000256" key="3">
    <source>
        <dbReference type="ARBA" id="ARBA00013064"/>
    </source>
</evidence>
<dbReference type="EMBL" id="CAJPIZ010000171">
    <property type="protein sequence ID" value="CAG2100662.1"/>
    <property type="molecule type" value="Genomic_DNA"/>
</dbReference>
<dbReference type="SUPFAM" id="SSF52799">
    <property type="entry name" value="(Phosphotyrosine protein) phosphatases II"/>
    <property type="match status" value="2"/>
</dbReference>
<evidence type="ECO:0000256" key="14">
    <source>
        <dbReference type="ARBA" id="ARBA00023319"/>
    </source>
</evidence>
<evidence type="ECO:0000256" key="6">
    <source>
        <dbReference type="ARBA" id="ARBA00022737"/>
    </source>
</evidence>
<keyword evidence="8" id="KW-0904">Protein phosphatase</keyword>
<dbReference type="FunFam" id="2.60.40.10:FF:000082">
    <property type="entry name" value="receptor-type tyrosine-protein phosphatase delta isoform X2"/>
    <property type="match status" value="1"/>
</dbReference>
<dbReference type="InterPro" id="IPR036116">
    <property type="entry name" value="FN3_sf"/>
</dbReference>
<evidence type="ECO:0000259" key="21">
    <source>
        <dbReference type="PROSITE" id="PS50835"/>
    </source>
</evidence>
<evidence type="ECO:0000256" key="10">
    <source>
        <dbReference type="ARBA" id="ARBA00023136"/>
    </source>
</evidence>
<keyword evidence="4 17" id="KW-0812">Transmembrane</keyword>
<keyword evidence="5 18" id="KW-0732">Signal</keyword>
<dbReference type="EMBL" id="OC854746">
    <property type="protein sequence ID" value="CAD7620232.1"/>
    <property type="molecule type" value="Genomic_DNA"/>
</dbReference>
<evidence type="ECO:0000313" key="24">
    <source>
        <dbReference type="Proteomes" id="UP000759131"/>
    </source>
</evidence>
<feature type="region of interest" description="Disordered" evidence="16">
    <location>
        <begin position="1358"/>
        <end position="1381"/>
    </location>
</feature>
<evidence type="ECO:0000256" key="5">
    <source>
        <dbReference type="ARBA" id="ARBA00022729"/>
    </source>
</evidence>
<dbReference type="FunFam" id="2.60.40.10:FF:000010">
    <property type="entry name" value="receptor-type tyrosine-protein phosphatase delta isoform X1"/>
    <property type="match status" value="1"/>
</dbReference>
<dbReference type="GO" id="GO:0009653">
    <property type="term" value="P:anatomical structure morphogenesis"/>
    <property type="evidence" value="ECO:0007669"/>
    <property type="project" value="UniProtKB-ARBA"/>
</dbReference>
<dbReference type="SMART" id="SM00404">
    <property type="entry name" value="PTPc_motif"/>
    <property type="match status" value="2"/>
</dbReference>
<keyword evidence="13" id="KW-0325">Glycoprotein</keyword>
<dbReference type="Proteomes" id="UP000759131">
    <property type="component" value="Unassembled WGS sequence"/>
</dbReference>
<dbReference type="Gene3D" id="3.90.190.10">
    <property type="entry name" value="Protein tyrosine phosphatase superfamily"/>
    <property type="match status" value="2"/>
</dbReference>
<feature type="domain" description="Fibronectin type-III" evidence="22">
    <location>
        <begin position="823"/>
        <end position="919"/>
    </location>
</feature>
<feature type="domain" description="Fibronectin type-III" evidence="22">
    <location>
        <begin position="1115"/>
        <end position="1217"/>
    </location>
</feature>
<evidence type="ECO:0000256" key="4">
    <source>
        <dbReference type="ARBA" id="ARBA00022692"/>
    </source>
</evidence>
<dbReference type="InterPro" id="IPR036179">
    <property type="entry name" value="Ig-like_dom_sf"/>
</dbReference>
<dbReference type="PANTHER" id="PTHR46957:SF6">
    <property type="entry name" value="PROTEIN-TYROSINE-PHOSPHATASE"/>
    <property type="match status" value="1"/>
</dbReference>
<feature type="transmembrane region" description="Helical" evidence="17">
    <location>
        <begin position="1390"/>
        <end position="1412"/>
    </location>
</feature>
<evidence type="ECO:0000256" key="8">
    <source>
        <dbReference type="ARBA" id="ARBA00022912"/>
    </source>
</evidence>
<dbReference type="InterPro" id="IPR013783">
    <property type="entry name" value="Ig-like_fold"/>
</dbReference>
<evidence type="ECO:0000256" key="12">
    <source>
        <dbReference type="ARBA" id="ARBA00023170"/>
    </source>
</evidence>
<dbReference type="PROSITE" id="PS50056">
    <property type="entry name" value="TYR_PHOSPHATASE_2"/>
    <property type="match status" value="2"/>
</dbReference>
<dbReference type="FunFam" id="2.60.40.10:FF:000015">
    <property type="entry name" value="receptor-type tyrosine-protein phosphatase delta isoform X2"/>
    <property type="match status" value="1"/>
</dbReference>
<reference evidence="23" key="1">
    <citation type="submission" date="2020-11" db="EMBL/GenBank/DDBJ databases">
        <authorList>
            <person name="Tran Van P."/>
        </authorList>
    </citation>
    <scope>NUCLEOTIDE SEQUENCE</scope>
</reference>
<feature type="domain" description="Ig-like" evidence="21">
    <location>
        <begin position="46"/>
        <end position="135"/>
    </location>
</feature>
<feature type="domain" description="Fibronectin type-III" evidence="22">
    <location>
        <begin position="1020"/>
        <end position="1113"/>
    </location>
</feature>
<accession>A0A7R9PUD2</accession>
<dbReference type="CDD" id="cd00063">
    <property type="entry name" value="FN3"/>
    <property type="match status" value="9"/>
</dbReference>
<evidence type="ECO:0000256" key="17">
    <source>
        <dbReference type="SAM" id="Phobius"/>
    </source>
</evidence>
<feature type="domain" description="Tyrosine specific protein phosphatases" evidence="20">
    <location>
        <begin position="1661"/>
        <end position="1732"/>
    </location>
</feature>
<dbReference type="GO" id="GO:0016020">
    <property type="term" value="C:membrane"/>
    <property type="evidence" value="ECO:0007669"/>
    <property type="project" value="UniProtKB-SubCell"/>
</dbReference>
<dbReference type="FunFam" id="2.60.40.10:FF:000028">
    <property type="entry name" value="Neuronal cell adhesion molecule"/>
    <property type="match status" value="3"/>
</dbReference>
<feature type="domain" description="Fibronectin type-III" evidence="22">
    <location>
        <begin position="924"/>
        <end position="1016"/>
    </location>
</feature>
<evidence type="ECO:0000313" key="23">
    <source>
        <dbReference type="EMBL" id="CAD7620232.1"/>
    </source>
</evidence>
<dbReference type="PROSITE" id="PS50055">
    <property type="entry name" value="TYR_PHOSPHATASE_PTP"/>
    <property type="match status" value="2"/>
</dbReference>
<feature type="domain" description="Tyrosine-protein phosphatase" evidence="19">
    <location>
        <begin position="1486"/>
        <end position="1741"/>
    </location>
</feature>
<evidence type="ECO:0000256" key="1">
    <source>
        <dbReference type="ARBA" id="ARBA00004479"/>
    </source>
</evidence>
<dbReference type="InterPro" id="IPR016130">
    <property type="entry name" value="Tyr_Pase_AS"/>
</dbReference>
<dbReference type="SMART" id="SM00194">
    <property type="entry name" value="PTPc"/>
    <property type="match status" value="2"/>
</dbReference>
<dbReference type="FunFam" id="3.90.190.10:FF:000002">
    <property type="entry name" value="receptor-type tyrosine-protein phosphatase delta isoform X2"/>
    <property type="match status" value="1"/>
</dbReference>
<evidence type="ECO:0000259" key="19">
    <source>
        <dbReference type="PROSITE" id="PS50055"/>
    </source>
</evidence>
<dbReference type="Pfam" id="PF00102">
    <property type="entry name" value="Y_phosphatase"/>
    <property type="match status" value="2"/>
</dbReference>
<dbReference type="Pfam" id="PF07679">
    <property type="entry name" value="I-set"/>
    <property type="match status" value="2"/>
</dbReference>
<dbReference type="InterPro" id="IPR000242">
    <property type="entry name" value="PTP_cat"/>
</dbReference>
<dbReference type="FunFam" id="2.60.40.10:FF:001015">
    <property type="entry name" value="tyrosine-protein phosphatase Lar isoform X4"/>
    <property type="match status" value="1"/>
</dbReference>
<feature type="domain" description="Fibronectin type-III" evidence="22">
    <location>
        <begin position="526"/>
        <end position="617"/>
    </location>
</feature>
<dbReference type="SUPFAM" id="SSF49265">
    <property type="entry name" value="Fibronectin type III"/>
    <property type="match status" value="6"/>
</dbReference>
<evidence type="ECO:0000256" key="7">
    <source>
        <dbReference type="ARBA" id="ARBA00022801"/>
    </source>
</evidence>
<evidence type="ECO:0000256" key="2">
    <source>
        <dbReference type="ARBA" id="ARBA00010504"/>
    </source>
</evidence>
<evidence type="ECO:0000259" key="22">
    <source>
        <dbReference type="PROSITE" id="PS50853"/>
    </source>
</evidence>
<dbReference type="InterPro" id="IPR029021">
    <property type="entry name" value="Prot-tyrosine_phosphatase-like"/>
</dbReference>
<comment type="catalytic activity">
    <reaction evidence="15">
        <text>O-phospho-L-tyrosyl-[protein] + H2O = L-tyrosyl-[protein] + phosphate</text>
        <dbReference type="Rhea" id="RHEA:10684"/>
        <dbReference type="Rhea" id="RHEA-COMP:10136"/>
        <dbReference type="Rhea" id="RHEA-COMP:20101"/>
        <dbReference type="ChEBI" id="CHEBI:15377"/>
        <dbReference type="ChEBI" id="CHEBI:43474"/>
        <dbReference type="ChEBI" id="CHEBI:46858"/>
        <dbReference type="ChEBI" id="CHEBI:61978"/>
        <dbReference type="EC" id="3.1.3.48"/>
    </reaction>
</comment>
<dbReference type="Gene3D" id="2.60.40.10">
    <property type="entry name" value="Immunoglobulins"/>
    <property type="match status" value="12"/>
</dbReference>
<dbReference type="SMART" id="SM00408">
    <property type="entry name" value="IGc2"/>
    <property type="match status" value="3"/>
</dbReference>
<protein>
    <recommendedName>
        <fullName evidence="3">protein-tyrosine-phosphatase</fullName>
        <ecNumber evidence="3">3.1.3.48</ecNumber>
    </recommendedName>
</protein>